<dbReference type="Gene3D" id="1.10.10.60">
    <property type="entry name" value="Homeodomain-like"/>
    <property type="match status" value="2"/>
</dbReference>
<comment type="caution">
    <text evidence="5">The sequence shown here is derived from an EMBL/GenBank/DDBJ whole genome shotgun (WGS) entry which is preliminary data.</text>
</comment>
<reference evidence="5 6" key="1">
    <citation type="submission" date="2021-03" db="EMBL/GenBank/DDBJ databases">
        <title>Enterococcal diversity collection.</title>
        <authorList>
            <person name="Gilmore M.S."/>
            <person name="Schwartzman J."/>
            <person name="Van Tyne D."/>
            <person name="Martin M."/>
            <person name="Earl A.M."/>
            <person name="Manson A.L."/>
            <person name="Straub T."/>
            <person name="Salamzade R."/>
            <person name="Saavedra J."/>
            <person name="Lebreton F."/>
            <person name="Prichula J."/>
            <person name="Schaufler K."/>
            <person name="Gaca A."/>
            <person name="Sgardioli B."/>
            <person name="Wagenaar J."/>
            <person name="Strong T."/>
        </authorList>
    </citation>
    <scope>NUCLEOTIDE SEQUENCE [LARGE SCALE GENOMIC DNA]</scope>
    <source>
        <strain evidence="5 6">DIV0080</strain>
    </source>
</reference>
<protein>
    <submittedName>
        <fullName evidence="5">Helix-turn-helix domain-containing protein</fullName>
    </submittedName>
</protein>
<dbReference type="PANTHER" id="PTHR43280">
    <property type="entry name" value="ARAC-FAMILY TRANSCRIPTIONAL REGULATOR"/>
    <property type="match status" value="1"/>
</dbReference>
<organism evidence="5 6">
    <name type="scientific">Candidatus Vagococcus giribetii</name>
    <dbReference type="NCBI Taxonomy" id="2230876"/>
    <lineage>
        <taxon>Bacteria</taxon>
        <taxon>Bacillati</taxon>
        <taxon>Bacillota</taxon>
        <taxon>Bacilli</taxon>
        <taxon>Lactobacillales</taxon>
        <taxon>Enterococcaceae</taxon>
        <taxon>Vagococcus</taxon>
    </lineage>
</organism>
<dbReference type="PROSITE" id="PS01124">
    <property type="entry name" value="HTH_ARAC_FAMILY_2"/>
    <property type="match status" value="1"/>
</dbReference>
<evidence type="ECO:0000256" key="1">
    <source>
        <dbReference type="ARBA" id="ARBA00023015"/>
    </source>
</evidence>
<dbReference type="InterPro" id="IPR017853">
    <property type="entry name" value="GH"/>
</dbReference>
<dbReference type="Pfam" id="PF12833">
    <property type="entry name" value="HTH_18"/>
    <property type="match status" value="1"/>
</dbReference>
<dbReference type="Proteomes" id="UP000664857">
    <property type="component" value="Unassembled WGS sequence"/>
</dbReference>
<keyword evidence="2" id="KW-0238">DNA-binding</keyword>
<dbReference type="Gene3D" id="2.60.40.1500">
    <property type="entry name" value="Glycosyl hydrolase domain, family 39"/>
    <property type="match status" value="1"/>
</dbReference>
<dbReference type="InterPro" id="IPR009057">
    <property type="entry name" value="Homeodomain-like_sf"/>
</dbReference>
<evidence type="ECO:0000313" key="5">
    <source>
        <dbReference type="EMBL" id="MBO0476747.1"/>
    </source>
</evidence>
<evidence type="ECO:0000256" key="2">
    <source>
        <dbReference type="ARBA" id="ARBA00023125"/>
    </source>
</evidence>
<dbReference type="RefSeq" id="WP_206966061.1">
    <property type="nucleotide sequence ID" value="NZ_JAFLVX010000018.1"/>
</dbReference>
<dbReference type="SUPFAM" id="SSF46689">
    <property type="entry name" value="Homeodomain-like"/>
    <property type="match status" value="2"/>
</dbReference>
<proteinExistence type="predicted"/>
<sequence>MNGGIVLANHHALSVRLIEVNTLYINENDRNTFSLFFAIKGNFLCKKKNEEFLLKEQTFMFNNSGESLVVYQENHQNSLLQLKFYFSEIEKIIGEDWRPYFSDDKLIYTSEEEKTVLTENIFRLVLDYSEYGIKDQPFATMNRLFSFLDQLNKIVLIEKQVENSPSFLVSDHPKIMSVIQYVEEFYNRRISLQEIAKREFLSEAYLSRLFKEETGINFSDYVDSIRLQHAVEELRQSQLPILTIALNNGFSTAKRFSSLFKEKYDMTPNQYRKEIVTEENKVLAKEGLKEDYRVVPEDEMIQIIAQFMLNKNIKKDPDELPTQYQLSVETKSYQQLTKPEKIINIGAAEKGISEDVREQIRLLQEKISFEYIRFFGLCDEASHEGHIIMDKFVNNHRLFTFIHDMRLKPIIVLEVKEETTFASWEKELRSLRKIIRGYVHFEASFKFGWYLEIKVPDTGDSEKYIQFYHDAAKFLRNNFTTGFIGLTVSYKEKRLFKEIYEWAADTFYQPDFISFNYRDNAIKGKRHESEYLEFIEELDRLKVWLEEKNKTKVPDIMVTEWNIIASNKQVLTGTFFRSGIVMKSLVQLSTRVKSVGFWLNLESETTLKDNRNRDSNLSIFLHGSLRRPLFFVLTLFERVGDQIILEEDNFILTKRFNSYYLLFYNYYYINPADTAYQNLWKTSQKEAIFSFDDLKAGKYLVKRFLLDSNHGGIYNQWLKAGGLSEMDTDIQEYLFQSVVPDFQVKELDIDDGRLEEKTNLEINACYLLIINRIT</sequence>
<dbReference type="SUPFAM" id="SSF51011">
    <property type="entry name" value="Glycosyl hydrolase domain"/>
    <property type="match status" value="1"/>
</dbReference>
<name>A0ABS3HU35_9ENTE</name>
<dbReference type="InterPro" id="IPR018060">
    <property type="entry name" value="HTH_AraC"/>
</dbReference>
<evidence type="ECO:0000256" key="3">
    <source>
        <dbReference type="ARBA" id="ARBA00023163"/>
    </source>
</evidence>
<dbReference type="Gene3D" id="3.20.20.80">
    <property type="entry name" value="Glycosidases"/>
    <property type="match status" value="1"/>
</dbReference>
<accession>A0ABS3HU35</accession>
<feature type="domain" description="HTH araC/xylS-type" evidence="4">
    <location>
        <begin position="176"/>
        <end position="274"/>
    </location>
</feature>
<evidence type="ECO:0000259" key="4">
    <source>
        <dbReference type="PROSITE" id="PS01124"/>
    </source>
</evidence>
<evidence type="ECO:0000313" key="6">
    <source>
        <dbReference type="Proteomes" id="UP000664857"/>
    </source>
</evidence>
<dbReference type="SMART" id="SM00342">
    <property type="entry name" value="HTH_ARAC"/>
    <property type="match status" value="1"/>
</dbReference>
<keyword evidence="3" id="KW-0804">Transcription</keyword>
<gene>
    <name evidence="5" type="ORF">DOK76_06675</name>
</gene>
<keyword evidence="1" id="KW-0805">Transcription regulation</keyword>
<keyword evidence="6" id="KW-1185">Reference proteome</keyword>
<dbReference type="SUPFAM" id="SSF51445">
    <property type="entry name" value="(Trans)glycosidases"/>
    <property type="match status" value="1"/>
</dbReference>
<dbReference type="PROSITE" id="PS00041">
    <property type="entry name" value="HTH_ARAC_FAMILY_1"/>
    <property type="match status" value="1"/>
</dbReference>
<dbReference type="InterPro" id="IPR018062">
    <property type="entry name" value="HTH_AraC-typ_CS"/>
</dbReference>
<dbReference type="PANTHER" id="PTHR43280:SF10">
    <property type="entry name" value="REGULATORY PROTEIN POCR"/>
    <property type="match status" value="1"/>
</dbReference>
<dbReference type="EMBL" id="JAFLVX010000018">
    <property type="protein sequence ID" value="MBO0476747.1"/>
    <property type="molecule type" value="Genomic_DNA"/>
</dbReference>